<dbReference type="PANTHER" id="PTHR43976:SF16">
    <property type="entry name" value="SHORT-CHAIN DEHYDROGENASE_REDUCTASE FAMILY PROTEIN"/>
    <property type="match status" value="1"/>
</dbReference>
<dbReference type="PRINTS" id="PR00081">
    <property type="entry name" value="GDHRDH"/>
</dbReference>
<evidence type="ECO:0000313" key="4">
    <source>
        <dbReference type="EMBL" id="MCA6067719.1"/>
    </source>
</evidence>
<keyword evidence="5" id="KW-1185">Reference proteome</keyword>
<reference evidence="4 5" key="1">
    <citation type="submission" date="2021-09" db="EMBL/GenBank/DDBJ databases">
        <title>Genome sequencing and assembly of Chryseobacterium sp. RG1.</title>
        <authorList>
            <person name="Chhetri G."/>
        </authorList>
    </citation>
    <scope>NUCLEOTIDE SEQUENCE [LARGE SCALE GENOMIC DNA]</scope>
    <source>
        <strain evidence="4 5">RG1</strain>
    </source>
</reference>
<comment type="similarity">
    <text evidence="1 3">Belongs to the short-chain dehydrogenases/reductases (SDR) family.</text>
</comment>
<evidence type="ECO:0000256" key="3">
    <source>
        <dbReference type="RuleBase" id="RU000363"/>
    </source>
</evidence>
<dbReference type="InterPro" id="IPR051911">
    <property type="entry name" value="SDR_oxidoreductase"/>
</dbReference>
<dbReference type="Gene3D" id="3.40.50.720">
    <property type="entry name" value="NAD(P)-binding Rossmann-like Domain"/>
    <property type="match status" value="1"/>
</dbReference>
<dbReference type="Proteomes" id="UP000618240">
    <property type="component" value="Unassembled WGS sequence"/>
</dbReference>
<evidence type="ECO:0000256" key="2">
    <source>
        <dbReference type="ARBA" id="ARBA00023002"/>
    </source>
</evidence>
<dbReference type="Pfam" id="PF00106">
    <property type="entry name" value="adh_short"/>
    <property type="match status" value="1"/>
</dbReference>
<dbReference type="EMBL" id="JAERSE020000003">
    <property type="protein sequence ID" value="MCA6067719.1"/>
    <property type="molecule type" value="Genomic_DNA"/>
</dbReference>
<sequence length="284" mass="31171">MANDNKKPVWFITGCSTGFGRELAKELFEKGYNVVVTTRDTTKLSDLVAGHEDNSLVLPLDVTNKEQVQTAVAKAEETFGRIDVLVNNAGFGYFSSVEEGENEKIRAQFETNVFGLIYVTQAVLPSMRKNKRGHIVNFSSIGGLRSFPALGFYHGTKYAVEGISETLALETEPFGVKVTLVEPGPFRTDWAGRSAFQTPVKIDEYDATVGERMRMTEGYSGKQKGDPVRAAAAIIKAVEAENPPLRLLLGKAAYDLANEKLDSMKANFELWKDVSLGADFPDGE</sequence>
<dbReference type="InterPro" id="IPR002347">
    <property type="entry name" value="SDR_fam"/>
</dbReference>
<evidence type="ECO:0000313" key="5">
    <source>
        <dbReference type="Proteomes" id="UP000618240"/>
    </source>
</evidence>
<keyword evidence="2" id="KW-0560">Oxidoreductase</keyword>
<proteinExistence type="inferred from homology"/>
<evidence type="ECO:0000256" key="1">
    <source>
        <dbReference type="ARBA" id="ARBA00006484"/>
    </source>
</evidence>
<dbReference type="PRINTS" id="PR00080">
    <property type="entry name" value="SDRFAMILY"/>
</dbReference>
<dbReference type="NCBIfam" id="NF004824">
    <property type="entry name" value="PRK06180.1"/>
    <property type="match status" value="1"/>
</dbReference>
<comment type="caution">
    <text evidence="4">The sequence shown here is derived from an EMBL/GenBank/DDBJ whole genome shotgun (WGS) entry which is preliminary data.</text>
</comment>
<accession>A0ABS8A155</accession>
<dbReference type="SUPFAM" id="SSF51735">
    <property type="entry name" value="NAD(P)-binding Rossmann-fold domains"/>
    <property type="match status" value="1"/>
</dbReference>
<dbReference type="CDD" id="cd05374">
    <property type="entry name" value="17beta-HSD-like_SDR_c"/>
    <property type="match status" value="1"/>
</dbReference>
<dbReference type="PANTHER" id="PTHR43976">
    <property type="entry name" value="SHORT CHAIN DEHYDROGENASE"/>
    <property type="match status" value="1"/>
</dbReference>
<dbReference type="RefSeq" id="WP_225688632.1">
    <property type="nucleotide sequence ID" value="NZ_JAERSE020000003.1"/>
</dbReference>
<organism evidence="4 5">
    <name type="scientific">Chryseobacterium tagetis</name>
    <dbReference type="NCBI Taxonomy" id="2801334"/>
    <lineage>
        <taxon>Bacteria</taxon>
        <taxon>Pseudomonadati</taxon>
        <taxon>Bacteroidota</taxon>
        <taxon>Flavobacteriia</taxon>
        <taxon>Flavobacteriales</taxon>
        <taxon>Weeksellaceae</taxon>
        <taxon>Chryseobacterium group</taxon>
        <taxon>Chryseobacterium</taxon>
    </lineage>
</organism>
<dbReference type="InterPro" id="IPR036291">
    <property type="entry name" value="NAD(P)-bd_dom_sf"/>
</dbReference>
<dbReference type="NCBIfam" id="NF006114">
    <property type="entry name" value="PRK08263.1"/>
    <property type="match status" value="1"/>
</dbReference>
<name>A0ABS8A155_9FLAO</name>
<gene>
    <name evidence="4" type="ORF">JI747_011055</name>
</gene>
<protein>
    <submittedName>
        <fullName evidence="4">Oxidoreductase</fullName>
    </submittedName>
</protein>